<protein>
    <submittedName>
        <fullName evidence="2">Predicted protein</fullName>
    </submittedName>
</protein>
<evidence type="ECO:0000313" key="3">
    <source>
        <dbReference type="Proteomes" id="UP000001194"/>
    </source>
</evidence>
<dbReference type="InParanoid" id="B0DU11"/>
<keyword evidence="1" id="KW-1133">Transmembrane helix</keyword>
<dbReference type="AlphaFoldDB" id="B0DU11"/>
<evidence type="ECO:0000313" key="2">
    <source>
        <dbReference type="EMBL" id="EDR02005.1"/>
    </source>
</evidence>
<keyword evidence="1" id="KW-0472">Membrane</keyword>
<keyword evidence="1" id="KW-0812">Transmembrane</keyword>
<evidence type="ECO:0000256" key="1">
    <source>
        <dbReference type="SAM" id="Phobius"/>
    </source>
</evidence>
<dbReference type="GeneID" id="6082986"/>
<accession>B0DU11</accession>
<dbReference type="HOGENOM" id="CLU_1749991_0_0_1"/>
<sequence>MFVCPIFSLQLSAFFITILQSVRFLDYKLSASFTTIVRFLDYKVSAFFTTIVRFFHYNCALFRLQMFVVFALFITMFVVVRIFHYNEMAQLGNSADIVMNSDNTKLATNSSGPKSVGNSSQPNCTLCLTLGNGPIRKYITLVKAIGKYM</sequence>
<keyword evidence="3" id="KW-1185">Reference proteome</keyword>
<reference evidence="2 3" key="1">
    <citation type="journal article" date="2008" name="Nature">
        <title>The genome of Laccaria bicolor provides insights into mycorrhizal symbiosis.</title>
        <authorList>
            <person name="Martin F."/>
            <person name="Aerts A."/>
            <person name="Ahren D."/>
            <person name="Brun A."/>
            <person name="Danchin E.G.J."/>
            <person name="Duchaussoy F."/>
            <person name="Gibon J."/>
            <person name="Kohler A."/>
            <person name="Lindquist E."/>
            <person name="Pereda V."/>
            <person name="Salamov A."/>
            <person name="Shapiro H.J."/>
            <person name="Wuyts J."/>
            <person name="Blaudez D."/>
            <person name="Buee M."/>
            <person name="Brokstein P."/>
            <person name="Canbaeck B."/>
            <person name="Cohen D."/>
            <person name="Courty P.E."/>
            <person name="Coutinho P.M."/>
            <person name="Delaruelle C."/>
            <person name="Detter J.C."/>
            <person name="Deveau A."/>
            <person name="DiFazio S."/>
            <person name="Duplessis S."/>
            <person name="Fraissinet-Tachet L."/>
            <person name="Lucic E."/>
            <person name="Frey-Klett P."/>
            <person name="Fourrey C."/>
            <person name="Feussner I."/>
            <person name="Gay G."/>
            <person name="Grimwood J."/>
            <person name="Hoegger P.J."/>
            <person name="Jain P."/>
            <person name="Kilaru S."/>
            <person name="Labbe J."/>
            <person name="Lin Y.C."/>
            <person name="Legue V."/>
            <person name="Le Tacon F."/>
            <person name="Marmeisse R."/>
            <person name="Melayah D."/>
            <person name="Montanini B."/>
            <person name="Muratet M."/>
            <person name="Nehls U."/>
            <person name="Niculita-Hirzel H."/>
            <person name="Oudot-Le Secq M.P."/>
            <person name="Peter M."/>
            <person name="Quesneville H."/>
            <person name="Rajashekar B."/>
            <person name="Reich M."/>
            <person name="Rouhier N."/>
            <person name="Schmutz J."/>
            <person name="Yin T."/>
            <person name="Chalot M."/>
            <person name="Henrissat B."/>
            <person name="Kuees U."/>
            <person name="Lucas S."/>
            <person name="Van de Peer Y."/>
            <person name="Podila G.K."/>
            <person name="Polle A."/>
            <person name="Pukkila P.J."/>
            <person name="Richardson P.M."/>
            <person name="Rouze P."/>
            <person name="Sanders I.R."/>
            <person name="Stajich J.E."/>
            <person name="Tunlid A."/>
            <person name="Tuskan G."/>
            <person name="Grigoriev I.V."/>
        </authorList>
    </citation>
    <scope>NUCLEOTIDE SEQUENCE [LARGE SCALE GENOMIC DNA]</scope>
    <source>
        <strain evidence="3">S238N-H82 / ATCC MYA-4686</strain>
    </source>
</reference>
<feature type="transmembrane region" description="Helical" evidence="1">
    <location>
        <begin position="62"/>
        <end position="83"/>
    </location>
</feature>
<proteinExistence type="predicted"/>
<dbReference type="EMBL" id="DS547134">
    <property type="protein sequence ID" value="EDR02005.1"/>
    <property type="molecule type" value="Genomic_DNA"/>
</dbReference>
<dbReference type="Proteomes" id="UP000001194">
    <property type="component" value="Unassembled WGS sequence"/>
</dbReference>
<feature type="transmembrane region" description="Helical" evidence="1">
    <location>
        <begin position="6"/>
        <end position="25"/>
    </location>
</feature>
<name>B0DU11_LACBS</name>
<dbReference type="RefSeq" id="XP_001887396.1">
    <property type="nucleotide sequence ID" value="XM_001887361.1"/>
</dbReference>
<gene>
    <name evidence="2" type="ORF">LACBIDRAFT_332772</name>
</gene>
<organism evidence="3">
    <name type="scientific">Laccaria bicolor (strain S238N-H82 / ATCC MYA-4686)</name>
    <name type="common">Bicoloured deceiver</name>
    <name type="synonym">Laccaria laccata var. bicolor</name>
    <dbReference type="NCBI Taxonomy" id="486041"/>
    <lineage>
        <taxon>Eukaryota</taxon>
        <taxon>Fungi</taxon>
        <taxon>Dikarya</taxon>
        <taxon>Basidiomycota</taxon>
        <taxon>Agaricomycotina</taxon>
        <taxon>Agaricomycetes</taxon>
        <taxon>Agaricomycetidae</taxon>
        <taxon>Agaricales</taxon>
        <taxon>Agaricineae</taxon>
        <taxon>Hydnangiaceae</taxon>
        <taxon>Laccaria</taxon>
    </lineage>
</organism>
<dbReference type="KEGG" id="lbc:LACBIDRAFT_332772"/>